<evidence type="ECO:0000256" key="3">
    <source>
        <dbReference type="ARBA" id="ARBA00022679"/>
    </source>
</evidence>
<comment type="caution">
    <text evidence="10">The sequence shown here is derived from an EMBL/GenBank/DDBJ whole genome shotgun (WGS) entry which is preliminary data.</text>
</comment>
<dbReference type="PROSITE" id="PS50146">
    <property type="entry name" value="DAGK"/>
    <property type="match status" value="1"/>
</dbReference>
<evidence type="ECO:0000256" key="6">
    <source>
        <dbReference type="ARBA" id="ARBA00022840"/>
    </source>
</evidence>
<dbReference type="EMBL" id="JBHSTI010000008">
    <property type="protein sequence ID" value="MFC6238503.1"/>
    <property type="molecule type" value="Genomic_DNA"/>
</dbReference>
<comment type="similarity">
    <text evidence="2">Belongs to the diacylglycerol/lipid kinase family.</text>
</comment>
<dbReference type="RefSeq" id="WP_386766768.1">
    <property type="nucleotide sequence ID" value="NZ_JBHSTI010000008.1"/>
</dbReference>
<comment type="cofactor">
    <cofactor evidence="1">
        <name>Mg(2+)</name>
        <dbReference type="ChEBI" id="CHEBI:18420"/>
    </cofactor>
</comment>
<keyword evidence="8" id="KW-1208">Phospholipid metabolism</keyword>
<dbReference type="InterPro" id="IPR001206">
    <property type="entry name" value="Diacylglycerol_kinase_cat_dom"/>
</dbReference>
<dbReference type="EC" id="2.7.1.107" evidence="10"/>
<proteinExistence type="inferred from homology"/>
<keyword evidence="11" id="KW-1185">Reference proteome</keyword>
<feature type="domain" description="DAGKc" evidence="9">
    <location>
        <begin position="1"/>
        <end position="135"/>
    </location>
</feature>
<evidence type="ECO:0000256" key="1">
    <source>
        <dbReference type="ARBA" id="ARBA00001946"/>
    </source>
</evidence>
<sequence>MAPRILMLVNPTSGKGRASSGAPAAEARLRDRGFEVVHIQGVDAEHAMSSLREAIEAEPTAAVVACGGDGTVHLVLQVVAGTGVPMGILPLGTGNDSATLFGVPTDPVAAADLVADCLQAGTSRAVDAGRAITADGVDRWFLAVLSSGFDSMVNERANRMTWPTGQARYLRAILAELRSFKPVPYVMVVDEGLPGEHRYEGKGMLVAVGNGTQYGGGMKVCPGALPDDGLLSVTFLDELPTATFLRVFPTVYKGTHVSRPEVHEHTGVTVRLEAPGQVAYADGERIGPLPVEVGVAPGAVALLVR</sequence>
<gene>
    <name evidence="10" type="ORF">ACFQGU_11490</name>
</gene>
<protein>
    <submittedName>
        <fullName evidence="10">Diacylglycerol kinase</fullName>
        <ecNumber evidence="10">2.7.1.107</ecNumber>
    </submittedName>
</protein>
<accession>A0ABW1T1B6</accession>
<reference evidence="11" key="1">
    <citation type="journal article" date="2019" name="Int. J. Syst. Evol. Microbiol.">
        <title>The Global Catalogue of Microorganisms (GCM) 10K type strain sequencing project: providing services to taxonomists for standard genome sequencing and annotation.</title>
        <authorList>
            <consortium name="The Broad Institute Genomics Platform"/>
            <consortium name="The Broad Institute Genome Sequencing Center for Infectious Disease"/>
            <person name="Wu L."/>
            <person name="Ma J."/>
        </authorList>
    </citation>
    <scope>NUCLEOTIDE SEQUENCE [LARGE SCALE GENOMIC DNA]</scope>
    <source>
        <strain evidence="11">CGMCC 4.7317</strain>
    </source>
</reference>
<dbReference type="Pfam" id="PF00781">
    <property type="entry name" value="DAGK_cat"/>
    <property type="match status" value="1"/>
</dbReference>
<dbReference type="InterPro" id="IPR050187">
    <property type="entry name" value="Lipid_Phosphate_FormReg"/>
</dbReference>
<dbReference type="SMART" id="SM00046">
    <property type="entry name" value="DAGKc"/>
    <property type="match status" value="1"/>
</dbReference>
<keyword evidence="4" id="KW-0547">Nucleotide-binding</keyword>
<dbReference type="PANTHER" id="PTHR12358:SF106">
    <property type="entry name" value="LIPID KINASE YEGS"/>
    <property type="match status" value="1"/>
</dbReference>
<organism evidence="10 11">
    <name type="scientific">Longivirga aurantiaca</name>
    <dbReference type="NCBI Taxonomy" id="1837743"/>
    <lineage>
        <taxon>Bacteria</taxon>
        <taxon>Bacillati</taxon>
        <taxon>Actinomycetota</taxon>
        <taxon>Actinomycetes</taxon>
        <taxon>Sporichthyales</taxon>
        <taxon>Sporichthyaceae</taxon>
        <taxon>Longivirga</taxon>
    </lineage>
</organism>
<keyword evidence="7" id="KW-0594">Phospholipid biosynthesis</keyword>
<keyword evidence="5 10" id="KW-0418">Kinase</keyword>
<dbReference type="SUPFAM" id="SSF111331">
    <property type="entry name" value="NAD kinase/diacylglycerol kinase-like"/>
    <property type="match status" value="1"/>
</dbReference>
<dbReference type="InterPro" id="IPR017438">
    <property type="entry name" value="ATP-NAD_kinase_N"/>
</dbReference>
<dbReference type="Gene3D" id="2.60.200.40">
    <property type="match status" value="1"/>
</dbReference>
<evidence type="ECO:0000256" key="8">
    <source>
        <dbReference type="ARBA" id="ARBA00023264"/>
    </source>
</evidence>
<keyword evidence="7" id="KW-0444">Lipid biosynthesis</keyword>
<dbReference type="Gene3D" id="3.40.50.10330">
    <property type="entry name" value="Probable inorganic polyphosphate/atp-NAD kinase, domain 1"/>
    <property type="match status" value="1"/>
</dbReference>
<dbReference type="InterPro" id="IPR045540">
    <property type="entry name" value="YegS/DAGK_C"/>
</dbReference>
<dbReference type="InterPro" id="IPR016064">
    <property type="entry name" value="NAD/diacylglycerol_kinase_sf"/>
</dbReference>
<evidence type="ECO:0000256" key="5">
    <source>
        <dbReference type="ARBA" id="ARBA00022777"/>
    </source>
</evidence>
<dbReference type="Proteomes" id="UP001596138">
    <property type="component" value="Unassembled WGS sequence"/>
</dbReference>
<evidence type="ECO:0000256" key="7">
    <source>
        <dbReference type="ARBA" id="ARBA00023209"/>
    </source>
</evidence>
<evidence type="ECO:0000256" key="4">
    <source>
        <dbReference type="ARBA" id="ARBA00022741"/>
    </source>
</evidence>
<evidence type="ECO:0000256" key="2">
    <source>
        <dbReference type="ARBA" id="ARBA00005983"/>
    </source>
</evidence>
<dbReference type="Pfam" id="PF19279">
    <property type="entry name" value="YegS_C"/>
    <property type="match status" value="1"/>
</dbReference>
<keyword evidence="3 10" id="KW-0808">Transferase</keyword>
<keyword evidence="7" id="KW-0443">Lipid metabolism</keyword>
<dbReference type="PANTHER" id="PTHR12358">
    <property type="entry name" value="SPHINGOSINE KINASE"/>
    <property type="match status" value="1"/>
</dbReference>
<dbReference type="GO" id="GO:0004143">
    <property type="term" value="F:ATP-dependent diacylglycerol kinase activity"/>
    <property type="evidence" value="ECO:0007669"/>
    <property type="project" value="UniProtKB-EC"/>
</dbReference>
<keyword evidence="6" id="KW-0067">ATP-binding</keyword>
<evidence type="ECO:0000259" key="9">
    <source>
        <dbReference type="PROSITE" id="PS50146"/>
    </source>
</evidence>
<dbReference type="NCBIfam" id="NF008882">
    <property type="entry name" value="PRK11914.1"/>
    <property type="match status" value="1"/>
</dbReference>
<evidence type="ECO:0000313" key="11">
    <source>
        <dbReference type="Proteomes" id="UP001596138"/>
    </source>
</evidence>
<evidence type="ECO:0000313" key="10">
    <source>
        <dbReference type="EMBL" id="MFC6238503.1"/>
    </source>
</evidence>
<name>A0ABW1T1B6_9ACTN</name>